<dbReference type="EMBL" id="JARRAF010000007">
    <property type="protein sequence ID" value="MDK2123999.1"/>
    <property type="molecule type" value="Genomic_DNA"/>
</dbReference>
<comment type="function">
    <text evidence="1">Exerts its effect at some terminal stage of cytochrome c oxidase synthesis, probably by being involved in the insertion of the copper B into subunit I.</text>
</comment>
<name>A0ABT7DVX4_9NEIS</name>
<comment type="subcellular location">
    <subcellularLocation>
        <location evidence="2">Cell inner membrane</location>
        <topology evidence="2">Single-pass type II membrane protein</topology>
        <orientation evidence="2">Periplasmic side</orientation>
    </subcellularLocation>
</comment>
<keyword evidence="6" id="KW-0735">Signal-anchor</keyword>
<evidence type="ECO:0000256" key="6">
    <source>
        <dbReference type="ARBA" id="ARBA00022968"/>
    </source>
</evidence>
<evidence type="ECO:0000313" key="12">
    <source>
        <dbReference type="Proteomes" id="UP001172778"/>
    </source>
</evidence>
<evidence type="ECO:0000256" key="1">
    <source>
        <dbReference type="ARBA" id="ARBA00004007"/>
    </source>
</evidence>
<dbReference type="Gene3D" id="2.60.370.10">
    <property type="entry name" value="Ctag/Cox11"/>
    <property type="match status" value="1"/>
</dbReference>
<dbReference type="Pfam" id="PF04442">
    <property type="entry name" value="CtaG_Cox11"/>
    <property type="match status" value="1"/>
</dbReference>
<evidence type="ECO:0000256" key="7">
    <source>
        <dbReference type="ARBA" id="ARBA00022989"/>
    </source>
</evidence>
<proteinExistence type="inferred from homology"/>
<keyword evidence="5 10" id="KW-0812">Transmembrane</keyword>
<dbReference type="PIRSF" id="PIRSF005413">
    <property type="entry name" value="COX11"/>
    <property type="match status" value="1"/>
</dbReference>
<comment type="similarity">
    <text evidence="3">Belongs to the COX11/CtaG family.</text>
</comment>
<keyword evidence="12" id="KW-1185">Reference proteome</keyword>
<feature type="transmembrane region" description="Helical" evidence="10">
    <location>
        <begin position="12"/>
        <end position="34"/>
    </location>
</feature>
<dbReference type="Proteomes" id="UP001172778">
    <property type="component" value="Unassembled WGS sequence"/>
</dbReference>
<dbReference type="PANTHER" id="PTHR21320">
    <property type="entry name" value="CYTOCHROME C OXIDASE ASSEMBLY PROTEIN COX11-RELATED"/>
    <property type="match status" value="1"/>
</dbReference>
<evidence type="ECO:0000313" key="11">
    <source>
        <dbReference type="EMBL" id="MDK2123999.1"/>
    </source>
</evidence>
<keyword evidence="9 10" id="KW-0472">Membrane</keyword>
<evidence type="ECO:0000256" key="2">
    <source>
        <dbReference type="ARBA" id="ARBA00004382"/>
    </source>
</evidence>
<sequence length="179" mass="20125">MSQTSDPGNRQILRRLLIVAVMMFGFGYALVPFYEKICSVTGINNMMKPDVMGNTQIDKTRWITVEFDSNTRHDLPWDFIPEKKKVMVHPGELVHVQYRVTNKSADKVAGQAIPSYSPALAAQYFKKLECFCFAKQTMGGQESRVMPVVFAIEPSLPKDVNTITLSYTFFMVEGATKGG</sequence>
<dbReference type="SUPFAM" id="SSF110111">
    <property type="entry name" value="Ctag/Cox11"/>
    <property type="match status" value="1"/>
</dbReference>
<dbReference type="InterPro" id="IPR007533">
    <property type="entry name" value="Cyt_c_oxidase_assmbl_CtaG"/>
</dbReference>
<evidence type="ECO:0000256" key="10">
    <source>
        <dbReference type="SAM" id="Phobius"/>
    </source>
</evidence>
<keyword evidence="8" id="KW-0186">Copper</keyword>
<evidence type="ECO:0000256" key="3">
    <source>
        <dbReference type="ARBA" id="ARBA00009620"/>
    </source>
</evidence>
<keyword evidence="7 10" id="KW-1133">Transmembrane helix</keyword>
<accession>A0ABT7DVX4</accession>
<dbReference type="InterPro" id="IPR023471">
    <property type="entry name" value="CtaG/Cox11_dom_sf"/>
</dbReference>
<comment type="caution">
    <text evidence="11">The sequence shown here is derived from an EMBL/GenBank/DDBJ whole genome shotgun (WGS) entry which is preliminary data.</text>
</comment>
<dbReference type="NCBIfam" id="NF003465">
    <property type="entry name" value="PRK05089.1"/>
    <property type="match status" value="1"/>
</dbReference>
<evidence type="ECO:0000256" key="8">
    <source>
        <dbReference type="ARBA" id="ARBA00023008"/>
    </source>
</evidence>
<evidence type="ECO:0000256" key="4">
    <source>
        <dbReference type="ARBA" id="ARBA00015384"/>
    </source>
</evidence>
<evidence type="ECO:0000256" key="9">
    <source>
        <dbReference type="ARBA" id="ARBA00023136"/>
    </source>
</evidence>
<evidence type="ECO:0000256" key="5">
    <source>
        <dbReference type="ARBA" id="ARBA00022692"/>
    </source>
</evidence>
<protein>
    <recommendedName>
        <fullName evidence="4">Cytochrome c oxidase assembly protein CtaG</fullName>
    </recommendedName>
</protein>
<reference evidence="11" key="1">
    <citation type="submission" date="2023-03" db="EMBL/GenBank/DDBJ databases">
        <title>Chitinimonas shenzhenensis gen. nov., sp. nov., a novel member of family Burkholderiaceae isolated from activated sludge collected in Shen Zhen, China.</title>
        <authorList>
            <person name="Wang X."/>
        </authorList>
    </citation>
    <scope>NUCLEOTIDE SEQUENCE</scope>
    <source>
        <strain evidence="11">DQS-5</strain>
    </source>
</reference>
<gene>
    <name evidence="11" type="ORF">PZA18_08070</name>
</gene>
<dbReference type="RefSeq" id="WP_284100306.1">
    <property type="nucleotide sequence ID" value="NZ_JARRAF010000007.1"/>
</dbReference>
<dbReference type="PANTHER" id="PTHR21320:SF3">
    <property type="entry name" value="CYTOCHROME C OXIDASE ASSEMBLY PROTEIN COX11, MITOCHONDRIAL-RELATED"/>
    <property type="match status" value="1"/>
</dbReference>
<organism evidence="11 12">
    <name type="scientific">Parachitinimonas caeni</name>
    <dbReference type="NCBI Taxonomy" id="3031301"/>
    <lineage>
        <taxon>Bacteria</taxon>
        <taxon>Pseudomonadati</taxon>
        <taxon>Pseudomonadota</taxon>
        <taxon>Betaproteobacteria</taxon>
        <taxon>Neisseriales</taxon>
        <taxon>Chitinibacteraceae</taxon>
        <taxon>Parachitinimonas</taxon>
    </lineage>
</organism>